<feature type="signal peptide" evidence="3">
    <location>
        <begin position="1"/>
        <end position="33"/>
    </location>
</feature>
<dbReference type="PANTHER" id="PTHR43260">
    <property type="entry name" value="3-KETOSTEROID-DELTA-1-DEHYDROGENASE"/>
    <property type="match status" value="1"/>
</dbReference>
<gene>
    <name evidence="5" type="ORF">E1288_21870</name>
</gene>
<feature type="chain" id="PRO_5039115313" evidence="3">
    <location>
        <begin position="34"/>
        <end position="600"/>
    </location>
</feature>
<dbReference type="PIRSF" id="PIRSF036654">
    <property type="entry name" value="UCP036654"/>
    <property type="match status" value="1"/>
</dbReference>
<evidence type="ECO:0000256" key="3">
    <source>
        <dbReference type="SAM" id="SignalP"/>
    </source>
</evidence>
<dbReference type="InterPro" id="IPR036188">
    <property type="entry name" value="FAD/NAD-bd_sf"/>
</dbReference>
<dbReference type="Gene3D" id="3.50.50.60">
    <property type="entry name" value="FAD/NAD(P)-binding domain"/>
    <property type="match status" value="1"/>
</dbReference>
<keyword evidence="1" id="KW-0285">Flavoprotein</keyword>
<name>A0A4R4YY34_9PSEU</name>
<accession>A0A4R4YY34</accession>
<dbReference type="EMBL" id="SMKW01000029">
    <property type="protein sequence ID" value="TDD48622.1"/>
    <property type="molecule type" value="Genomic_DNA"/>
</dbReference>
<sequence length="600" mass="63978">MNSRGNGRISRRSVLITGGAAAVSAALPTAATAAAAAAPRTASGTDADAIVVGGGLAGLVATAELAAAGRKVLLLDQEPEASLGGQAFWSLGGLFFIDSAEQRLAGIHDSLELARADWFGNAGFDRGTEDPLGEDYWAARWAEAYLEFAATEKRSWLHGMGVRWVPIVGWAERGGQLADGPGNSVPRFHLTLGTGPGVMEPFEKKVREAAARGLVSFRFRHQVDELTITNGVVDGVRGGVLEPSDAPRGTPSSRTRIGDFELHAPVVIVTSGGIGGNQDLVRQNWPDRLGAPPKRMVTGVPAHVDGRMLAISERAGARLVNRDRMWHYTEGLANHSPIWPDHGIRVLAAPSSLWFDARGRRFPNPGIPSYDTLGTLKLIKDTGYDYSWFVLNQRIIDKEFVLSGSEQNPELTRKDLAGYLASRLLNSTPPPVKAFQDRGEDFVVARTLPELVAGMNRLAGADLVDPGDLERQIVMRDRQVDNNFTKDEQIMGIRNSLAYSGDLLARTTPLHKILDPAAGPLIAIRMNILTRKTLGGLQTDLSGRVLDARAVPIPGLYAAGEVSGFGGGGVHGYRALEGTFLGGCLFSGRQAGRAAAAATA</sequence>
<evidence type="ECO:0000259" key="4">
    <source>
        <dbReference type="Pfam" id="PF00890"/>
    </source>
</evidence>
<evidence type="ECO:0000313" key="6">
    <source>
        <dbReference type="Proteomes" id="UP000294947"/>
    </source>
</evidence>
<keyword evidence="2" id="KW-0560">Oxidoreductase</keyword>
<dbReference type="InterPro" id="IPR006311">
    <property type="entry name" value="TAT_signal"/>
</dbReference>
<evidence type="ECO:0000256" key="1">
    <source>
        <dbReference type="ARBA" id="ARBA00022630"/>
    </source>
</evidence>
<proteinExistence type="predicted"/>
<dbReference type="AlphaFoldDB" id="A0A4R4YY34"/>
<dbReference type="PROSITE" id="PS51318">
    <property type="entry name" value="TAT"/>
    <property type="match status" value="1"/>
</dbReference>
<dbReference type="Pfam" id="PF00890">
    <property type="entry name" value="FAD_binding_2"/>
    <property type="match status" value="1"/>
</dbReference>
<keyword evidence="6" id="KW-1185">Reference proteome</keyword>
<feature type="domain" description="FAD-dependent oxidoreductase 2 FAD-binding" evidence="4">
    <location>
        <begin position="48"/>
        <end position="581"/>
    </location>
</feature>
<organism evidence="5 6">
    <name type="scientific">Saccharopolyspora elongata</name>
    <dbReference type="NCBI Taxonomy" id="2530387"/>
    <lineage>
        <taxon>Bacteria</taxon>
        <taxon>Bacillati</taxon>
        <taxon>Actinomycetota</taxon>
        <taxon>Actinomycetes</taxon>
        <taxon>Pseudonocardiales</taxon>
        <taxon>Pseudonocardiaceae</taxon>
        <taxon>Saccharopolyspora</taxon>
    </lineage>
</organism>
<reference evidence="5 6" key="1">
    <citation type="submission" date="2019-03" db="EMBL/GenBank/DDBJ databases">
        <title>Draft genome sequences of novel Actinobacteria.</title>
        <authorList>
            <person name="Sahin N."/>
            <person name="Ay H."/>
            <person name="Saygin H."/>
        </authorList>
    </citation>
    <scope>NUCLEOTIDE SEQUENCE [LARGE SCALE GENOMIC DNA]</scope>
    <source>
        <strain evidence="5 6">7K502</strain>
    </source>
</reference>
<dbReference type="Gene3D" id="3.90.700.10">
    <property type="entry name" value="Succinate dehydrogenase/fumarate reductase flavoprotein, catalytic domain"/>
    <property type="match status" value="1"/>
</dbReference>
<dbReference type="RefSeq" id="WP_132487922.1">
    <property type="nucleotide sequence ID" value="NZ_SMKW01000029.1"/>
</dbReference>
<dbReference type="InterPro" id="IPR027477">
    <property type="entry name" value="Succ_DH/fumarate_Rdtase_cat_sf"/>
</dbReference>
<evidence type="ECO:0000256" key="2">
    <source>
        <dbReference type="ARBA" id="ARBA00023002"/>
    </source>
</evidence>
<keyword evidence="3" id="KW-0732">Signal</keyword>
<dbReference type="Proteomes" id="UP000294947">
    <property type="component" value="Unassembled WGS sequence"/>
</dbReference>
<dbReference type="GO" id="GO:0033765">
    <property type="term" value="F:steroid dehydrogenase activity, acting on the CH-CH group of donors"/>
    <property type="evidence" value="ECO:0007669"/>
    <property type="project" value="UniProtKB-ARBA"/>
</dbReference>
<dbReference type="InterPro" id="IPR014614">
    <property type="entry name" value="KsdD_DH"/>
</dbReference>
<protein>
    <submittedName>
        <fullName evidence="5">FAD-binding dehydrogenase</fullName>
    </submittedName>
</protein>
<dbReference type="InterPro" id="IPR003953">
    <property type="entry name" value="FAD-dep_OxRdtase_2_FAD-bd"/>
</dbReference>
<dbReference type="OrthoDB" id="9813348at2"/>
<evidence type="ECO:0000313" key="5">
    <source>
        <dbReference type="EMBL" id="TDD48622.1"/>
    </source>
</evidence>
<dbReference type="SUPFAM" id="SSF51905">
    <property type="entry name" value="FAD/NAD(P)-binding domain"/>
    <property type="match status" value="1"/>
</dbReference>
<dbReference type="PANTHER" id="PTHR43260:SF1">
    <property type="entry name" value="KSDD-LIKE STEROID DEHYDROGENASE RV0785"/>
    <property type="match status" value="1"/>
</dbReference>
<dbReference type="NCBIfam" id="NF009472">
    <property type="entry name" value="PRK12834.1"/>
    <property type="match status" value="1"/>
</dbReference>
<comment type="caution">
    <text evidence="5">The sequence shown here is derived from an EMBL/GenBank/DDBJ whole genome shotgun (WGS) entry which is preliminary data.</text>
</comment>